<dbReference type="PANTHER" id="PTHR43767">
    <property type="entry name" value="LONG-CHAIN-FATTY-ACID--COA LIGASE"/>
    <property type="match status" value="1"/>
</dbReference>
<feature type="transmembrane region" description="Helical" evidence="4">
    <location>
        <begin position="139"/>
        <end position="161"/>
    </location>
</feature>
<evidence type="ECO:0000256" key="1">
    <source>
        <dbReference type="ARBA" id="ARBA00022692"/>
    </source>
</evidence>
<evidence type="ECO:0000256" key="2">
    <source>
        <dbReference type="ARBA" id="ARBA00022989"/>
    </source>
</evidence>
<feature type="transmembrane region" description="Helical" evidence="4">
    <location>
        <begin position="303"/>
        <end position="320"/>
    </location>
</feature>
<dbReference type="InterPro" id="IPR050237">
    <property type="entry name" value="ATP-dep_AMP-bd_enzyme"/>
</dbReference>
<dbReference type="InterPro" id="IPR020845">
    <property type="entry name" value="AMP-binding_CS"/>
</dbReference>
<dbReference type="RefSeq" id="WP_233052763.1">
    <property type="nucleotide sequence ID" value="NZ_JAIMJA010000009.1"/>
</dbReference>
<comment type="caution">
    <text evidence="6">The sequence shown here is derived from an EMBL/GenBank/DDBJ whole genome shotgun (WGS) entry which is preliminary data.</text>
</comment>
<dbReference type="SUPFAM" id="SSF69593">
    <property type="entry name" value="Glycerol-3-phosphate (1)-acyltransferase"/>
    <property type="match status" value="1"/>
</dbReference>
<feature type="transmembrane region" description="Helical" evidence="4">
    <location>
        <begin position="7"/>
        <end position="25"/>
    </location>
</feature>
<dbReference type="EMBL" id="JAIMJA010000009">
    <property type="protein sequence ID" value="MCE2595274.1"/>
    <property type="molecule type" value="Genomic_DNA"/>
</dbReference>
<keyword evidence="3 4" id="KW-0472">Membrane</keyword>
<dbReference type="CDD" id="cd06173">
    <property type="entry name" value="MFS_MefA_like"/>
    <property type="match status" value="1"/>
</dbReference>
<dbReference type="Pfam" id="PF00501">
    <property type="entry name" value="AMP-binding"/>
    <property type="match status" value="1"/>
</dbReference>
<dbReference type="InterPro" id="IPR011701">
    <property type="entry name" value="MFS"/>
</dbReference>
<sequence length="1149" mass="125380">MKKLWQYTGALPYLFAVFLNSFVDLGHKIIIQNTVFKVYDGQQQIILTAIVNALILLPFILLLSPAGFLSDRHPKNKVMRGAAWAAVALTIGITVCYYLGLFWPAFAMTFLLAVQSALYSPAKFGYIKPLFGKERLAQANGIVQAVSIVAILAGTLVYSLLFEIFYQPDATTPEAILLLIAPLGWILIANALIELVMVYRLPQLESDDQTRDFDWSAYRSGRLMRQSLSPLQDRMVIRLSIIGLAMFWAIGQMLLAAFPAYAKAYFDVTNTLVIQGTIATTGVGIALGSWLAGRWSKSHIETGLVPIGAVGISLALWALPYMDSSLTQALCFLVVGTMGGIFIVPLNALIQFHAGEHEMGRVLAVNNWVQNVAMASFLLITAGAAVYGLDSKFLLGFTAVVAVIGGAYTIFKLPQSLLRILVRWVLSRRYEISVQGIKNIPGEGGVLLLGNHISWIDWAILQIACPRPIRFVMLKAIYQRWYLKWFFDLVGCVPIESGASSVKSLKIIAELLDAGEAVALFPEGTISRTGHLAEFRRGYEKACEACETEIKIVPFYLRGLWGSQFSRSSERLKRTSAQGMSRDLIVAFGPALGKDTPVDVLKRRVFDLSVHSWQSHVETLPSIASAWVSSVKRVKNNTSLTDSISGDVSAYKALTGAICMSRRMKKQIVGQNVGILMPTSVGGVLANMAALLRGKTLVNLNYTASSDALMAGLAQASVSTVYTAKRFLKQLEKRGIDLAPVLEGKDVIYLEELNQGISVREKALTLLSVRLFPAWLLRLLYCKSVKSDATAAILFSSGSEGTPKGVMLSHKNIMANLKQISDVLNTQESDVVMASLPLFHAFGLTVTQFMPLVEGLPMVCHSDPTDALGIGKAVAKHNATIMCGTSTFLRIYSKSKKLHPLMFSSLRLVVAGAERLNPEVRQSFELKFNRPILEGYGTTETTPVASVNLPDQLDTQWWQVQIGGKVGTVGMPLPGTSFKVVDPNDYTELPTGEAGMILIGGAQVMQGYLNNPDKTAEVIKEIDGARWYVTGDKGQIDKDGFLTIIDRYSRFAKLGGEMVSLGALEQAVAVHLAPDQQIVAVALSDEKKGEKIVLLYEGELATDQVRKAMLEAGINPLMIPSSWIAVEQVPKLGSGKTDFSQAKALAMAN</sequence>
<dbReference type="Gene3D" id="3.30.300.30">
    <property type="match status" value="1"/>
</dbReference>
<evidence type="ECO:0000313" key="7">
    <source>
        <dbReference type="Proteomes" id="UP001201273"/>
    </source>
</evidence>
<dbReference type="CDD" id="cd07989">
    <property type="entry name" value="LPLAT_AGPAT-like"/>
    <property type="match status" value="1"/>
</dbReference>
<proteinExistence type="predicted"/>
<name>A0ABS8W8E2_9GAMM</name>
<evidence type="ECO:0000313" key="6">
    <source>
        <dbReference type="EMBL" id="MCE2595274.1"/>
    </source>
</evidence>
<dbReference type="NCBIfam" id="NF006386">
    <property type="entry name" value="PRK08633.1"/>
    <property type="match status" value="1"/>
</dbReference>
<accession>A0ABS8W8E2</accession>
<keyword evidence="2 4" id="KW-1133">Transmembrane helix</keyword>
<feature type="transmembrane region" description="Helical" evidence="4">
    <location>
        <begin position="235"/>
        <end position="260"/>
    </location>
</feature>
<feature type="domain" description="Phospholipid/glycerol acyltransferase" evidence="5">
    <location>
        <begin position="446"/>
        <end position="560"/>
    </location>
</feature>
<dbReference type="Gene3D" id="3.40.50.12780">
    <property type="entry name" value="N-terminal domain of ligase-like"/>
    <property type="match status" value="1"/>
</dbReference>
<dbReference type="SMART" id="SM00563">
    <property type="entry name" value="PlsC"/>
    <property type="match status" value="1"/>
</dbReference>
<feature type="transmembrane region" description="Helical" evidence="4">
    <location>
        <begin position="393"/>
        <end position="411"/>
    </location>
</feature>
<reference evidence="6 7" key="1">
    <citation type="journal article" date="2022" name="Environ. Microbiol. Rep.">
        <title>Eco-phylogenetic analyses reveal divergent evolution of vitamin B12 metabolism in the marine bacterial family 'Psychromonadaceae'.</title>
        <authorList>
            <person name="Jin X."/>
            <person name="Yang Y."/>
            <person name="Cao H."/>
            <person name="Gao B."/>
            <person name="Zhao Z."/>
        </authorList>
    </citation>
    <scope>NUCLEOTIDE SEQUENCE [LARGE SCALE GENOMIC DNA]</scope>
    <source>
        <strain evidence="6 7">MKS20</strain>
    </source>
</reference>
<dbReference type="InterPro" id="IPR042099">
    <property type="entry name" value="ANL_N_sf"/>
</dbReference>
<feature type="transmembrane region" description="Helical" evidence="4">
    <location>
        <begin position="45"/>
        <end position="69"/>
    </location>
</feature>
<gene>
    <name evidence="6" type="ORF">K6Y31_10650</name>
</gene>
<keyword evidence="7" id="KW-1185">Reference proteome</keyword>
<feature type="transmembrane region" description="Helical" evidence="4">
    <location>
        <begin position="176"/>
        <end position="199"/>
    </location>
</feature>
<dbReference type="InterPro" id="IPR002123">
    <property type="entry name" value="Plipid/glycerol_acylTrfase"/>
</dbReference>
<dbReference type="Pfam" id="PF01553">
    <property type="entry name" value="Acyltransferase"/>
    <property type="match status" value="1"/>
</dbReference>
<evidence type="ECO:0000256" key="4">
    <source>
        <dbReference type="SAM" id="Phobius"/>
    </source>
</evidence>
<organism evidence="6 7">
    <name type="scientific">Motilimonas cestriensis</name>
    <dbReference type="NCBI Taxonomy" id="2742685"/>
    <lineage>
        <taxon>Bacteria</taxon>
        <taxon>Pseudomonadati</taxon>
        <taxon>Pseudomonadota</taxon>
        <taxon>Gammaproteobacteria</taxon>
        <taxon>Alteromonadales</taxon>
        <taxon>Alteromonadales genera incertae sedis</taxon>
        <taxon>Motilimonas</taxon>
    </lineage>
</organism>
<dbReference type="PROSITE" id="PS00455">
    <property type="entry name" value="AMP_BINDING"/>
    <property type="match status" value="1"/>
</dbReference>
<dbReference type="Pfam" id="PF07690">
    <property type="entry name" value="MFS_1"/>
    <property type="match status" value="1"/>
</dbReference>
<dbReference type="Proteomes" id="UP001201273">
    <property type="component" value="Unassembled WGS sequence"/>
</dbReference>
<evidence type="ECO:0000256" key="3">
    <source>
        <dbReference type="ARBA" id="ARBA00023136"/>
    </source>
</evidence>
<dbReference type="SUPFAM" id="SSF103473">
    <property type="entry name" value="MFS general substrate transporter"/>
    <property type="match status" value="1"/>
</dbReference>
<evidence type="ECO:0000259" key="5">
    <source>
        <dbReference type="SMART" id="SM00563"/>
    </source>
</evidence>
<keyword evidence="1 4" id="KW-0812">Transmembrane</keyword>
<dbReference type="InterPro" id="IPR036259">
    <property type="entry name" value="MFS_trans_sf"/>
</dbReference>
<dbReference type="SUPFAM" id="SSF56801">
    <property type="entry name" value="Acetyl-CoA synthetase-like"/>
    <property type="match status" value="1"/>
</dbReference>
<feature type="transmembrane region" description="Helical" evidence="4">
    <location>
        <begin position="326"/>
        <end position="350"/>
    </location>
</feature>
<feature type="transmembrane region" description="Helical" evidence="4">
    <location>
        <begin position="362"/>
        <end position="387"/>
    </location>
</feature>
<dbReference type="PANTHER" id="PTHR43767:SF10">
    <property type="entry name" value="SURFACTIN SYNTHASE SUBUNIT 1"/>
    <property type="match status" value="1"/>
</dbReference>
<protein>
    <submittedName>
        <fullName evidence="6">Acyl-[ACP]--phospholipid O-acyltransferase</fullName>
    </submittedName>
</protein>
<feature type="transmembrane region" description="Helical" evidence="4">
    <location>
        <begin position="272"/>
        <end position="291"/>
    </location>
</feature>
<dbReference type="InterPro" id="IPR045851">
    <property type="entry name" value="AMP-bd_C_sf"/>
</dbReference>
<dbReference type="InterPro" id="IPR000873">
    <property type="entry name" value="AMP-dep_synth/lig_dom"/>
</dbReference>
<feature type="transmembrane region" description="Helical" evidence="4">
    <location>
        <begin position="81"/>
        <end position="100"/>
    </location>
</feature>
<dbReference type="Gene3D" id="1.20.1250.20">
    <property type="entry name" value="MFS general substrate transporter like domains"/>
    <property type="match status" value="1"/>
</dbReference>